<sequence>MIGYPLGSAGSFSATMEDMDGASLCSDEDEYPVPPGLAASRRRAVVSELTGVPNYLLSVSMRQQALYRATQAGVRGRRAGIYRPDQRASAISALTMFGSNTCVAGHNGSSMPPGGSAPSAPTGHGPDSRTSEELLATPPTANPQAAEVPSQRYAASRLQTADHTAKPAHASGSNGGLPGAGLKEAAKGNTALHDQPIPGTAATSQPQPHPPPLAAQPVPPAASGVPEPKTPEQAAMTTDVPTGSIPSSASCSQRQPGSGPHPSSSDSAAAAPARAARDLTQDDDAWHRLAAGTRACNAACRATADLHQHAAADAHAGNLKGKLLSKKAVELSVRTNVALGELASLVGMLPVQRLVLRLLETGRPHRALKRGGAAGAAAGVRVAGAAAAATVVEREEFSLLPRKGVGVQQGAHDATWTSRAVALLSAHFLLSCAAGAGGAALPPHKAPPTPVVDHQTGGGALHHHSECALLLADSLLVHCGLPALPLQELAVLTRALYDLWIFLASDADSVVSLPAGAPASVGSLQLLVRIVRHCSSAVTEALDTLTRENYRVVASWLRAQEDYQRLLQQAHQWPRTPAPQPPPEVLIQLSHMDSWQLEDLVVTVISRHGVAVREAAKRAKEGAPKKLTQRFRTAYKEHLKLAQVEKEGLEFILRTTEAAAKQQQQQQGTRAGKEEQPQPQPQRRDGGDSGVSLELAQGAQELYERLSRFGLGVLKCLPHLVAWDAEAEAELASSRSGCSGGGSGESLVVGWGIARASGWVVCSAGGNSRSPAGALCSLGSSGGDCSAGDAKRCKGGRSGSGGGGGSSEDQGCTGNASGDGDVGDTAGREGGSGLAAQVARVARAVLEAALDGVQTRLSVLGDAGLHQVVAHAANVGWLRQAAQPHTAAAAAAAAASAAATTAGGSAAVATTLGDGPILLRFEPLPLSLSTQQPSATTTRPVPPGPAHASGAAGSSSNGSGGDPSSSSTRGSGCCMSLSSGHCTAGDTGAQRAPGEECMAAVEVTLVPADVAAGQRIRGLWRYALETRQRRRRRVVEAADRSASSSPSSCVFEAPISGCWQPIADRSGGNSAEPPRGGLGRTGREAHGGAGRQGDNGQDGGGRSGKEEDGSSREAFQQHLALLHSCLSAFGCARVVCRGRAALRAAVQLIAQAHLDTLQPCNTDAAEAASAGGSPSPSSGGLEVLPFVSCRPSYQVRLQEARDRILRACCCDYGATAPEAAGQGVELQGGARWALSEGWQAWRRLALNRESCRLLGLVEEEGRDVDSSSGSGNSGKQRSWRPYGNEEYGTEAVVTLVVVRQRASAT</sequence>
<dbReference type="Proteomes" id="UP001054857">
    <property type="component" value="Unassembled WGS sequence"/>
</dbReference>
<feature type="region of interest" description="Disordered" evidence="1">
    <location>
        <begin position="105"/>
        <end position="279"/>
    </location>
</feature>
<feature type="compositionally biased region" description="Gly residues" evidence="1">
    <location>
        <begin position="796"/>
        <end position="806"/>
    </location>
</feature>
<feature type="compositionally biased region" description="Low complexity" evidence="1">
    <location>
        <begin position="946"/>
        <end position="970"/>
    </location>
</feature>
<feature type="compositionally biased region" description="Polar residues" evidence="1">
    <location>
        <begin position="929"/>
        <end position="939"/>
    </location>
</feature>
<accession>A0AAD3DF29</accession>
<feature type="region of interest" description="Disordered" evidence="1">
    <location>
        <begin position="796"/>
        <end position="830"/>
    </location>
</feature>
<feature type="region of interest" description="Disordered" evidence="1">
    <location>
        <begin position="1029"/>
        <end position="1049"/>
    </location>
</feature>
<keyword evidence="3" id="KW-1185">Reference proteome</keyword>
<evidence type="ECO:0000256" key="1">
    <source>
        <dbReference type="SAM" id="MobiDB-lite"/>
    </source>
</evidence>
<evidence type="ECO:0000313" key="3">
    <source>
        <dbReference type="Proteomes" id="UP001054857"/>
    </source>
</evidence>
<feature type="compositionally biased region" description="Basic and acidic residues" evidence="1">
    <location>
        <begin position="671"/>
        <end position="687"/>
    </location>
</feature>
<protein>
    <submittedName>
        <fullName evidence="2">Uncharacterized protein</fullName>
    </submittedName>
</protein>
<feature type="region of interest" description="Disordered" evidence="1">
    <location>
        <begin position="659"/>
        <end position="691"/>
    </location>
</feature>
<feature type="compositionally biased region" description="Polar residues" evidence="1">
    <location>
        <begin position="235"/>
        <end position="256"/>
    </location>
</feature>
<feature type="compositionally biased region" description="Low complexity" evidence="1">
    <location>
        <begin position="262"/>
        <end position="274"/>
    </location>
</feature>
<feature type="region of interest" description="Disordered" evidence="1">
    <location>
        <begin position="1262"/>
        <end position="1282"/>
    </location>
</feature>
<feature type="compositionally biased region" description="Low complexity" evidence="1">
    <location>
        <begin position="108"/>
        <end position="125"/>
    </location>
</feature>
<gene>
    <name evidence="2" type="ORF">Agub_g1234</name>
</gene>
<feature type="compositionally biased region" description="Pro residues" evidence="1">
    <location>
        <begin position="207"/>
        <end position="220"/>
    </location>
</feature>
<evidence type="ECO:0000313" key="2">
    <source>
        <dbReference type="EMBL" id="GFR40649.1"/>
    </source>
</evidence>
<name>A0AAD3DF29_9CHLO</name>
<reference evidence="2 3" key="1">
    <citation type="journal article" date="2021" name="Sci. Rep.">
        <title>Genome sequencing of the multicellular alga Astrephomene provides insights into convergent evolution of germ-soma differentiation.</title>
        <authorList>
            <person name="Yamashita S."/>
            <person name="Yamamoto K."/>
            <person name="Matsuzaki R."/>
            <person name="Suzuki S."/>
            <person name="Yamaguchi H."/>
            <person name="Hirooka S."/>
            <person name="Minakuchi Y."/>
            <person name="Miyagishima S."/>
            <person name="Kawachi M."/>
            <person name="Toyoda A."/>
            <person name="Nozaki H."/>
        </authorList>
    </citation>
    <scope>NUCLEOTIDE SEQUENCE [LARGE SCALE GENOMIC DNA]</scope>
    <source>
        <strain evidence="2 3">NIES-4017</strain>
    </source>
</reference>
<feature type="compositionally biased region" description="Gly residues" evidence="1">
    <location>
        <begin position="1087"/>
        <end position="1102"/>
    </location>
</feature>
<dbReference type="EMBL" id="BMAR01000001">
    <property type="protein sequence ID" value="GFR40649.1"/>
    <property type="molecule type" value="Genomic_DNA"/>
</dbReference>
<organism evidence="2 3">
    <name type="scientific">Astrephomene gubernaculifera</name>
    <dbReference type="NCBI Taxonomy" id="47775"/>
    <lineage>
        <taxon>Eukaryota</taxon>
        <taxon>Viridiplantae</taxon>
        <taxon>Chlorophyta</taxon>
        <taxon>core chlorophytes</taxon>
        <taxon>Chlorophyceae</taxon>
        <taxon>CS clade</taxon>
        <taxon>Chlamydomonadales</taxon>
        <taxon>Astrephomenaceae</taxon>
        <taxon>Astrephomene</taxon>
    </lineage>
</organism>
<proteinExistence type="predicted"/>
<feature type="region of interest" description="Disordered" evidence="1">
    <location>
        <begin position="1062"/>
        <end position="1112"/>
    </location>
</feature>
<feature type="region of interest" description="Disordered" evidence="1">
    <location>
        <begin position="929"/>
        <end position="970"/>
    </location>
</feature>
<comment type="caution">
    <text evidence="2">The sequence shown here is derived from an EMBL/GenBank/DDBJ whole genome shotgun (WGS) entry which is preliminary data.</text>
</comment>
<feature type="compositionally biased region" description="Low complexity" evidence="1">
    <location>
        <begin position="659"/>
        <end position="670"/>
    </location>
</feature>